<accession>A0A382V0K3</accession>
<dbReference type="EMBL" id="UINC01148280">
    <property type="protein sequence ID" value="SVD40076.1"/>
    <property type="molecule type" value="Genomic_DNA"/>
</dbReference>
<dbReference type="GO" id="GO:0016747">
    <property type="term" value="F:acyltransferase activity, transferring groups other than amino-acyl groups"/>
    <property type="evidence" value="ECO:0007669"/>
    <property type="project" value="InterPro"/>
</dbReference>
<organism evidence="2">
    <name type="scientific">marine metagenome</name>
    <dbReference type="NCBI Taxonomy" id="408172"/>
    <lineage>
        <taxon>unclassified sequences</taxon>
        <taxon>metagenomes</taxon>
        <taxon>ecological metagenomes</taxon>
    </lineage>
</organism>
<dbReference type="SUPFAM" id="SSF55729">
    <property type="entry name" value="Acyl-CoA N-acyltransferases (Nat)"/>
    <property type="match status" value="1"/>
</dbReference>
<dbReference type="CDD" id="cd04301">
    <property type="entry name" value="NAT_SF"/>
    <property type="match status" value="1"/>
</dbReference>
<dbReference type="Pfam" id="PF00583">
    <property type="entry name" value="Acetyltransf_1"/>
    <property type="match status" value="1"/>
</dbReference>
<sequence>MVRSITARKATLGDLETVLKLYLASANPSWTRLNIDTLKAGVETLLSCPEKGFQVIAEVNNQVIGIMRISPEWSPYRRSTFWWCENVYVVPEWRRKGVYTKMYQLIFEAAKKDDAVCGIRLYTDQGNNAARKAYLKLGLKGRLSEQFEIDFVFGPEKKSQK</sequence>
<proteinExistence type="predicted"/>
<evidence type="ECO:0000313" key="2">
    <source>
        <dbReference type="EMBL" id="SVD40076.1"/>
    </source>
</evidence>
<dbReference type="PROSITE" id="PS51186">
    <property type="entry name" value="GNAT"/>
    <property type="match status" value="1"/>
</dbReference>
<dbReference type="AlphaFoldDB" id="A0A382V0K3"/>
<dbReference type="InterPro" id="IPR016181">
    <property type="entry name" value="Acyl_CoA_acyltransferase"/>
</dbReference>
<evidence type="ECO:0000259" key="1">
    <source>
        <dbReference type="PROSITE" id="PS51186"/>
    </source>
</evidence>
<gene>
    <name evidence="2" type="ORF">METZ01_LOCUS392930</name>
</gene>
<protein>
    <recommendedName>
        <fullName evidence="1">N-acetyltransferase domain-containing protein</fullName>
    </recommendedName>
</protein>
<dbReference type="InterPro" id="IPR000182">
    <property type="entry name" value="GNAT_dom"/>
</dbReference>
<reference evidence="2" key="1">
    <citation type="submission" date="2018-05" db="EMBL/GenBank/DDBJ databases">
        <authorList>
            <person name="Lanie J.A."/>
            <person name="Ng W.-L."/>
            <person name="Kazmierczak K.M."/>
            <person name="Andrzejewski T.M."/>
            <person name="Davidsen T.M."/>
            <person name="Wayne K.J."/>
            <person name="Tettelin H."/>
            <person name="Glass J.I."/>
            <person name="Rusch D."/>
            <person name="Podicherti R."/>
            <person name="Tsui H.-C.T."/>
            <person name="Winkler M.E."/>
        </authorList>
    </citation>
    <scope>NUCLEOTIDE SEQUENCE</scope>
</reference>
<name>A0A382V0K3_9ZZZZ</name>
<dbReference type="Gene3D" id="3.40.630.30">
    <property type="match status" value="1"/>
</dbReference>
<feature type="domain" description="N-acetyltransferase" evidence="1">
    <location>
        <begin position="5"/>
        <end position="158"/>
    </location>
</feature>